<dbReference type="EMBL" id="MN739453">
    <property type="protein sequence ID" value="QHT05354.1"/>
    <property type="molecule type" value="Genomic_DNA"/>
</dbReference>
<protein>
    <submittedName>
        <fullName evidence="1">Uncharacterized protein</fullName>
    </submittedName>
</protein>
<accession>A0A6C0CNV2</accession>
<organism evidence="1">
    <name type="scientific">viral metagenome</name>
    <dbReference type="NCBI Taxonomy" id="1070528"/>
    <lineage>
        <taxon>unclassified sequences</taxon>
        <taxon>metagenomes</taxon>
        <taxon>organismal metagenomes</taxon>
    </lineage>
</organism>
<reference evidence="1" key="1">
    <citation type="journal article" date="2020" name="Nature">
        <title>Giant virus diversity and host interactions through global metagenomics.</title>
        <authorList>
            <person name="Schulz F."/>
            <person name="Roux S."/>
            <person name="Paez-Espino D."/>
            <person name="Jungbluth S."/>
            <person name="Walsh D.A."/>
            <person name="Denef V.J."/>
            <person name="McMahon K.D."/>
            <person name="Konstantinidis K.T."/>
            <person name="Eloe-Fadrosh E.A."/>
            <person name="Kyrpides N.C."/>
            <person name="Woyke T."/>
        </authorList>
    </citation>
    <scope>NUCLEOTIDE SEQUENCE</scope>
    <source>
        <strain evidence="1">GVMAG-M-3300021375-17</strain>
    </source>
</reference>
<proteinExistence type="predicted"/>
<dbReference type="AlphaFoldDB" id="A0A6C0CNV2"/>
<name>A0A6C0CNV2_9ZZZZ</name>
<sequence>MSKQYRLDVIDEDKIYICFGLGCMNLGFLTEGFHGFSSKNECCCFMHECCLLNRSYLTCCDKLDGHYIRVGCLCDAITCKLPDVCCKQQCHFMCLVCSCSLPADEEVPCILACFSIVCASLKCNVICKNCMTLGDLPK</sequence>
<evidence type="ECO:0000313" key="1">
    <source>
        <dbReference type="EMBL" id="QHT05354.1"/>
    </source>
</evidence>